<protein>
    <submittedName>
        <fullName evidence="2">Uncharacterized protein</fullName>
    </submittedName>
</protein>
<reference evidence="2 3" key="1">
    <citation type="journal article" date="2016" name="Nat. Commun.">
        <title>Ectomycorrhizal ecology is imprinted in the genome of the dominant symbiotic fungus Cenococcum geophilum.</title>
        <authorList>
            <consortium name="DOE Joint Genome Institute"/>
            <person name="Peter M."/>
            <person name="Kohler A."/>
            <person name="Ohm R.A."/>
            <person name="Kuo A."/>
            <person name="Krutzmann J."/>
            <person name="Morin E."/>
            <person name="Arend M."/>
            <person name="Barry K.W."/>
            <person name="Binder M."/>
            <person name="Choi C."/>
            <person name="Clum A."/>
            <person name="Copeland A."/>
            <person name="Grisel N."/>
            <person name="Haridas S."/>
            <person name="Kipfer T."/>
            <person name="LaButti K."/>
            <person name="Lindquist E."/>
            <person name="Lipzen A."/>
            <person name="Maire R."/>
            <person name="Meier B."/>
            <person name="Mihaltcheva S."/>
            <person name="Molinier V."/>
            <person name="Murat C."/>
            <person name="Poggeler S."/>
            <person name="Quandt C.A."/>
            <person name="Sperisen C."/>
            <person name="Tritt A."/>
            <person name="Tisserant E."/>
            <person name="Crous P.W."/>
            <person name="Henrissat B."/>
            <person name="Nehls U."/>
            <person name="Egli S."/>
            <person name="Spatafora J.W."/>
            <person name="Grigoriev I.V."/>
            <person name="Martin F.M."/>
        </authorList>
    </citation>
    <scope>NUCLEOTIDE SEQUENCE [LARGE SCALE GENOMIC DNA]</scope>
    <source>
        <strain evidence="2 3">CBS 207.34</strain>
    </source>
</reference>
<gene>
    <name evidence="2" type="ORF">AOQ84DRAFT_302429</name>
</gene>
<evidence type="ECO:0000313" key="3">
    <source>
        <dbReference type="Proteomes" id="UP000250140"/>
    </source>
</evidence>
<keyword evidence="3" id="KW-1185">Reference proteome</keyword>
<proteinExistence type="predicted"/>
<dbReference type="EMBL" id="KV750703">
    <property type="protein sequence ID" value="OCL03632.1"/>
    <property type="molecule type" value="Genomic_DNA"/>
</dbReference>
<dbReference type="AlphaFoldDB" id="A0A8E2JNK6"/>
<accession>A0A8E2JNK6</accession>
<evidence type="ECO:0000256" key="1">
    <source>
        <dbReference type="SAM" id="MobiDB-lite"/>
    </source>
</evidence>
<evidence type="ECO:0000313" key="2">
    <source>
        <dbReference type="EMBL" id="OCL03632.1"/>
    </source>
</evidence>
<dbReference type="OrthoDB" id="5325862at2759"/>
<feature type="region of interest" description="Disordered" evidence="1">
    <location>
        <begin position="174"/>
        <end position="198"/>
    </location>
</feature>
<name>A0A8E2JNK6_9PEZI</name>
<sequence>MISKKEKEELKASAASITSGTTAVSTAENSPFIAGKSLFINTRGIPLLRLPLPPSELEIDVSSADGSLAFRSIREKRCSGSCVLSDASQNNLISTTYFWGPSRDPVLQLLGPTTDPNANTIKTISKWTSCSHKFVMPDGRVFEWAYKRERQAGGKKMKVLMLYRRDDSIEGGKSVARLVRNEDTRTPGSSKSSAGNGGELVLSENAAEVMDEAIIVATCILMLKKEIDRMRTVQAMML</sequence>
<organism evidence="2 3">
    <name type="scientific">Glonium stellatum</name>
    <dbReference type="NCBI Taxonomy" id="574774"/>
    <lineage>
        <taxon>Eukaryota</taxon>
        <taxon>Fungi</taxon>
        <taxon>Dikarya</taxon>
        <taxon>Ascomycota</taxon>
        <taxon>Pezizomycotina</taxon>
        <taxon>Dothideomycetes</taxon>
        <taxon>Pleosporomycetidae</taxon>
        <taxon>Gloniales</taxon>
        <taxon>Gloniaceae</taxon>
        <taxon>Glonium</taxon>
    </lineage>
</organism>
<dbReference type="Proteomes" id="UP000250140">
    <property type="component" value="Unassembled WGS sequence"/>
</dbReference>